<dbReference type="RefSeq" id="WP_130170264.1">
    <property type="nucleotide sequence ID" value="NZ_SHMR01000001.1"/>
</dbReference>
<feature type="transmembrane region" description="Helical" evidence="1">
    <location>
        <begin position="85"/>
        <end position="102"/>
    </location>
</feature>
<feature type="transmembrane region" description="Helical" evidence="1">
    <location>
        <begin position="49"/>
        <end position="73"/>
    </location>
</feature>
<comment type="caution">
    <text evidence="2">The sequence shown here is derived from an EMBL/GenBank/DDBJ whole genome shotgun (WGS) entry which is preliminary data.</text>
</comment>
<organism evidence="2 3">
    <name type="scientific">Natrinema altunense</name>
    <dbReference type="NCBI Taxonomy" id="222984"/>
    <lineage>
        <taxon>Archaea</taxon>
        <taxon>Methanobacteriati</taxon>
        <taxon>Methanobacteriota</taxon>
        <taxon>Stenosarchaea group</taxon>
        <taxon>Halobacteria</taxon>
        <taxon>Halobacteriales</taxon>
        <taxon>Natrialbaceae</taxon>
        <taxon>Natrinema</taxon>
    </lineage>
</organism>
<evidence type="ECO:0000256" key="1">
    <source>
        <dbReference type="SAM" id="Phobius"/>
    </source>
</evidence>
<feature type="transmembrane region" description="Helical" evidence="1">
    <location>
        <begin position="175"/>
        <end position="200"/>
    </location>
</feature>
<dbReference type="OrthoDB" id="203414at2157"/>
<feature type="transmembrane region" description="Helical" evidence="1">
    <location>
        <begin position="108"/>
        <end position="128"/>
    </location>
</feature>
<name>A0A482Y0A8_9EURY</name>
<feature type="transmembrane region" description="Helical" evidence="1">
    <location>
        <begin position="21"/>
        <end position="43"/>
    </location>
</feature>
<keyword evidence="1" id="KW-0472">Membrane</keyword>
<protein>
    <submittedName>
        <fullName evidence="2">Uncharacterized protein</fullName>
    </submittedName>
</protein>
<proteinExistence type="predicted"/>
<dbReference type="AlphaFoldDB" id="A0A482Y0A8"/>
<dbReference type="Proteomes" id="UP000292704">
    <property type="component" value="Unassembled WGS sequence"/>
</dbReference>
<sequence length="211" mass="21553">MSVIRQPEVLGRTTRRRVIGVTAALSAAAVETVGVGLWFGLVIGSRTTATALAGLGVLFCGALLRTGVFGSTVTDLETLVEPTRLGAALVLTAGWIGWLFVAELIGGSVGIAVGTALLAGILTGQFALERRAFRPRAGDGATVVPGLVLAAGASVLLTTAWFFDGGLSSPPLSLGFTTVVVEIAALHVGLLVFALSGALAHQRRLQRALDP</sequence>
<accession>A0A482Y0A8</accession>
<feature type="transmembrane region" description="Helical" evidence="1">
    <location>
        <begin position="140"/>
        <end position="163"/>
    </location>
</feature>
<evidence type="ECO:0000313" key="2">
    <source>
        <dbReference type="EMBL" id="RZH69421.1"/>
    </source>
</evidence>
<reference evidence="2 3" key="1">
    <citation type="submission" date="2019-02" db="EMBL/GenBank/DDBJ databases">
        <title>Genome analysis provides insights into bioremediation potentialities and Haloocin production by Natrinema altunense strain 4.1R isolated from Chott Douz in Tunisian desert.</title>
        <authorList>
            <person name="Najjari A."/>
            <person name="Youssef N."/>
            <person name="Ben Dhia O."/>
            <person name="Ferjani R."/>
            <person name="El Hidri D."/>
            <person name="Ouzari H.I."/>
            <person name="Cherif A."/>
        </authorList>
    </citation>
    <scope>NUCLEOTIDE SEQUENCE [LARGE SCALE GENOMIC DNA]</scope>
    <source>
        <strain evidence="2 3">4.1R</strain>
    </source>
</reference>
<keyword evidence="1" id="KW-1133">Transmembrane helix</keyword>
<dbReference type="EMBL" id="SHMR01000001">
    <property type="protein sequence ID" value="RZH69421.1"/>
    <property type="molecule type" value="Genomic_DNA"/>
</dbReference>
<keyword evidence="1" id="KW-0812">Transmembrane</keyword>
<evidence type="ECO:0000313" key="3">
    <source>
        <dbReference type="Proteomes" id="UP000292704"/>
    </source>
</evidence>
<gene>
    <name evidence="2" type="ORF">ELS17_08370</name>
</gene>